<evidence type="ECO:0000313" key="2">
    <source>
        <dbReference type="Proteomes" id="UP000499080"/>
    </source>
</evidence>
<dbReference type="EMBL" id="BGPR01049253">
    <property type="protein sequence ID" value="GBO26229.1"/>
    <property type="molecule type" value="Genomic_DNA"/>
</dbReference>
<sequence>MAFCTLNFQSSVKYLQVSVEVSLNSPSPKPRLHNQAIAASGRRGPMHARGRLSDDLTPPKLCRLRWPAACYSLQSSIFSWCSGNFGKWLPDKVLSNRGSKLRVIPHKALIWLQNETMF</sequence>
<dbReference type="AlphaFoldDB" id="A0A4Y2VM28"/>
<keyword evidence="2" id="KW-1185">Reference proteome</keyword>
<comment type="caution">
    <text evidence="1">The sequence shown here is derived from an EMBL/GenBank/DDBJ whole genome shotgun (WGS) entry which is preliminary data.</text>
</comment>
<evidence type="ECO:0000313" key="1">
    <source>
        <dbReference type="EMBL" id="GBO26229.1"/>
    </source>
</evidence>
<reference evidence="1 2" key="1">
    <citation type="journal article" date="2019" name="Sci. Rep.">
        <title>Orb-weaving spider Araneus ventricosus genome elucidates the spidroin gene catalogue.</title>
        <authorList>
            <person name="Kono N."/>
            <person name="Nakamura H."/>
            <person name="Ohtoshi R."/>
            <person name="Moran D.A.P."/>
            <person name="Shinohara A."/>
            <person name="Yoshida Y."/>
            <person name="Fujiwara M."/>
            <person name="Mori M."/>
            <person name="Tomita M."/>
            <person name="Arakawa K."/>
        </authorList>
    </citation>
    <scope>NUCLEOTIDE SEQUENCE [LARGE SCALE GENOMIC DNA]</scope>
</reference>
<proteinExistence type="predicted"/>
<dbReference type="Proteomes" id="UP000499080">
    <property type="component" value="Unassembled WGS sequence"/>
</dbReference>
<name>A0A4Y2VM28_ARAVE</name>
<protein>
    <submittedName>
        <fullName evidence="1">Uncharacterized protein</fullName>
    </submittedName>
</protein>
<organism evidence="1 2">
    <name type="scientific">Araneus ventricosus</name>
    <name type="common">Orbweaver spider</name>
    <name type="synonym">Epeira ventricosa</name>
    <dbReference type="NCBI Taxonomy" id="182803"/>
    <lineage>
        <taxon>Eukaryota</taxon>
        <taxon>Metazoa</taxon>
        <taxon>Ecdysozoa</taxon>
        <taxon>Arthropoda</taxon>
        <taxon>Chelicerata</taxon>
        <taxon>Arachnida</taxon>
        <taxon>Araneae</taxon>
        <taxon>Araneomorphae</taxon>
        <taxon>Entelegynae</taxon>
        <taxon>Araneoidea</taxon>
        <taxon>Araneidae</taxon>
        <taxon>Araneus</taxon>
    </lineage>
</organism>
<gene>
    <name evidence="1" type="ORF">AVEN_215482_1</name>
</gene>
<accession>A0A4Y2VM28</accession>